<dbReference type="EMBL" id="BLTE01000021">
    <property type="protein sequence ID" value="GFK95726.1"/>
    <property type="molecule type" value="Genomic_DNA"/>
</dbReference>
<dbReference type="InterPro" id="IPR043128">
    <property type="entry name" value="Rev_trsase/Diguanyl_cyclase"/>
</dbReference>
<dbReference type="InterPro" id="IPR001633">
    <property type="entry name" value="EAL_dom"/>
</dbReference>
<dbReference type="InterPro" id="IPR035919">
    <property type="entry name" value="EAL_sf"/>
</dbReference>
<reference evidence="3 4" key="1">
    <citation type="submission" date="2020-04" db="EMBL/GenBank/DDBJ databases">
        <authorList>
            <consortium name="Desulfovibrio sp. FSS-1 genome sequencing consortium"/>
            <person name="Shimoshige H."/>
            <person name="Kobayashi H."/>
            <person name="Maekawa T."/>
        </authorList>
    </citation>
    <scope>NUCLEOTIDE SEQUENCE [LARGE SCALE GENOMIC DNA]</scope>
    <source>
        <strain evidence="3 4">SIID29052-01</strain>
    </source>
</reference>
<dbReference type="RefSeq" id="WP_173086866.1">
    <property type="nucleotide sequence ID" value="NZ_BLTE01000021.1"/>
</dbReference>
<dbReference type="Pfam" id="PF00563">
    <property type="entry name" value="EAL"/>
    <property type="match status" value="1"/>
</dbReference>
<dbReference type="Proteomes" id="UP000494245">
    <property type="component" value="Unassembled WGS sequence"/>
</dbReference>
<dbReference type="Pfam" id="PF00571">
    <property type="entry name" value="CBS"/>
    <property type="match status" value="1"/>
</dbReference>
<dbReference type="InterPro" id="IPR000644">
    <property type="entry name" value="CBS_dom"/>
</dbReference>
<keyword evidence="4" id="KW-1185">Reference proteome</keyword>
<dbReference type="PANTHER" id="PTHR33121">
    <property type="entry name" value="CYCLIC DI-GMP PHOSPHODIESTERASE PDEF"/>
    <property type="match status" value="1"/>
</dbReference>
<dbReference type="Gene3D" id="3.10.580.10">
    <property type="entry name" value="CBS-domain"/>
    <property type="match status" value="1"/>
</dbReference>
<dbReference type="CDD" id="cd01948">
    <property type="entry name" value="EAL"/>
    <property type="match status" value="1"/>
</dbReference>
<dbReference type="SMART" id="SM00052">
    <property type="entry name" value="EAL"/>
    <property type="match status" value="1"/>
</dbReference>
<evidence type="ECO:0000259" key="2">
    <source>
        <dbReference type="PROSITE" id="PS50887"/>
    </source>
</evidence>
<dbReference type="AlphaFoldDB" id="A0A6V8M195"/>
<name>A0A6V8M195_9BACT</name>
<dbReference type="InterPro" id="IPR050706">
    <property type="entry name" value="Cyclic-di-GMP_PDE-like"/>
</dbReference>
<gene>
    <name evidence="3" type="primary">cph2_8</name>
    <name evidence="3" type="ORF">NNJEOMEG_03594</name>
</gene>
<dbReference type="InterPro" id="IPR029787">
    <property type="entry name" value="Nucleotide_cyclase"/>
</dbReference>
<dbReference type="GO" id="GO:0071111">
    <property type="term" value="F:cyclic-guanylate-specific phosphodiesterase activity"/>
    <property type="evidence" value="ECO:0007669"/>
    <property type="project" value="InterPro"/>
</dbReference>
<dbReference type="InterPro" id="IPR000160">
    <property type="entry name" value="GGDEF_dom"/>
</dbReference>
<evidence type="ECO:0000313" key="4">
    <source>
        <dbReference type="Proteomes" id="UP000494245"/>
    </source>
</evidence>
<reference evidence="3 4" key="2">
    <citation type="submission" date="2020-05" db="EMBL/GenBank/DDBJ databases">
        <title>Draft genome sequence of Desulfovibrio sp. strainFSS-1.</title>
        <authorList>
            <person name="Shimoshige H."/>
            <person name="Kobayashi H."/>
            <person name="Maekawa T."/>
        </authorList>
    </citation>
    <scope>NUCLEOTIDE SEQUENCE [LARGE SCALE GENOMIC DNA]</scope>
    <source>
        <strain evidence="3 4">SIID29052-01</strain>
    </source>
</reference>
<feature type="domain" description="EAL" evidence="1">
    <location>
        <begin position="188"/>
        <end position="438"/>
    </location>
</feature>
<dbReference type="SUPFAM" id="SSF54631">
    <property type="entry name" value="CBS-domain pair"/>
    <property type="match status" value="1"/>
</dbReference>
<evidence type="ECO:0000313" key="3">
    <source>
        <dbReference type="EMBL" id="GFK95726.1"/>
    </source>
</evidence>
<dbReference type="PROSITE" id="PS50887">
    <property type="entry name" value="GGDEF"/>
    <property type="match status" value="1"/>
</dbReference>
<protein>
    <submittedName>
        <fullName evidence="3">Phytochrome-like protein cph2</fullName>
    </submittedName>
</protein>
<dbReference type="NCBIfam" id="TIGR00254">
    <property type="entry name" value="GGDEF"/>
    <property type="match status" value="1"/>
</dbReference>
<dbReference type="CDD" id="cd01949">
    <property type="entry name" value="GGDEF"/>
    <property type="match status" value="1"/>
</dbReference>
<dbReference type="Pfam" id="PF00990">
    <property type="entry name" value="GGDEF"/>
    <property type="match status" value="1"/>
</dbReference>
<dbReference type="Gene3D" id="3.30.70.270">
    <property type="match status" value="1"/>
</dbReference>
<proteinExistence type="predicted"/>
<dbReference type="SMART" id="SM00267">
    <property type="entry name" value="GGDEF"/>
    <property type="match status" value="1"/>
</dbReference>
<dbReference type="SUPFAM" id="SSF55073">
    <property type="entry name" value="Nucleotide cyclase"/>
    <property type="match status" value="1"/>
</dbReference>
<dbReference type="InterPro" id="IPR046342">
    <property type="entry name" value="CBS_dom_sf"/>
</dbReference>
<dbReference type="PANTHER" id="PTHR33121:SF76">
    <property type="entry name" value="SIGNALING PROTEIN"/>
    <property type="match status" value="1"/>
</dbReference>
<feature type="domain" description="GGDEF" evidence="2">
    <location>
        <begin position="615"/>
        <end position="767"/>
    </location>
</feature>
<dbReference type="SUPFAM" id="SSF141868">
    <property type="entry name" value="EAL domain-like"/>
    <property type="match status" value="1"/>
</dbReference>
<dbReference type="CDD" id="cd04598">
    <property type="entry name" value="CBS_pair_GGDEF_EAL"/>
    <property type="match status" value="1"/>
</dbReference>
<dbReference type="Gene3D" id="3.20.20.450">
    <property type="entry name" value="EAL domain"/>
    <property type="match status" value="1"/>
</dbReference>
<evidence type="ECO:0000259" key="1">
    <source>
        <dbReference type="PROSITE" id="PS50883"/>
    </source>
</evidence>
<dbReference type="PROSITE" id="PS50883">
    <property type="entry name" value="EAL"/>
    <property type="match status" value="1"/>
</dbReference>
<organism evidence="3 4">
    <name type="scientific">Fundidesulfovibrio magnetotacticus</name>
    <dbReference type="NCBI Taxonomy" id="2730080"/>
    <lineage>
        <taxon>Bacteria</taxon>
        <taxon>Pseudomonadati</taxon>
        <taxon>Thermodesulfobacteriota</taxon>
        <taxon>Desulfovibrionia</taxon>
        <taxon>Desulfovibrionales</taxon>
        <taxon>Desulfovibrionaceae</taxon>
        <taxon>Fundidesulfovibrio</taxon>
    </lineage>
</organism>
<sequence length="777" mass="85232">MHTVMKELPPPSVQALRQRPASAEQRRTLALLHSPHRERALELLRHGHSVSLMLFEIQDFTVFTKIYGLDAAETLARAAEKALRELADQSFPGMPFTLLDRLDADRFLLAVGCDREEAQALPRTASILRLGLRSRLKQASLDLTGQEAEVALGVGRLPSGLKRNLENAVHSAVGDAQRMARGGLDASGAMLLTEFRAILEEDSVRSLYQPIVDLRGGDIFAWEALSRGPAGSPFEQPSMLFGFAEENGLVFPLERACRRAALAGFGPRAGGRKLFLNVHPRTLVDPSFNPGETIRLLDELGLAPHDVVLEITERHSTKDFSLFHRTLDHYRGEGYKVAVDDVGTGYSGLWSIAEIRPDFIKLDMSLIRGIDANPVKRALIETFLTFSDKVGCKIVAEGIETASELSSLVSMGVHYGQGYFLARPASPRPEAGREALALIQERRRRGAGDLKCSSPIGLLVEEAPSFPAETRVSDLKRHFDQHPLTVSAAVVSGRRPVGLVTRHLLDRMLSTQYGQALYSNRPVSRIMDGQPLTVDWHTPVELVAQAAMTREGAKVYDHVVVTRDGKLSGLASVQKILDALAQVQMEMAKGASPLTGLPGNVAIERELETRVAGERPVSFVYADLDHFKAYNDAYGFKAGDEVILLTARILSWALRRHGEPGDFIGHVGGDDFVLCTTPERAERVCRAVVRCFGRLAPRCYGEAHRLAGGVPGRDREGREGIIPLVSVSLAVVDCLGRCTPEAVSQRAAEMKKYAKTQEGNVWVRDRRGPLSPCSPER</sequence>
<comment type="caution">
    <text evidence="3">The sequence shown here is derived from an EMBL/GenBank/DDBJ whole genome shotgun (WGS) entry which is preliminary data.</text>
</comment>
<accession>A0A6V8M195</accession>